<reference evidence="2" key="1">
    <citation type="journal article" date="2017" name="Nature">
        <title>The sunflower genome provides insights into oil metabolism, flowering and Asterid evolution.</title>
        <authorList>
            <person name="Badouin H."/>
            <person name="Gouzy J."/>
            <person name="Grassa C.J."/>
            <person name="Murat F."/>
            <person name="Staton S.E."/>
            <person name="Cottret L."/>
            <person name="Lelandais-Briere C."/>
            <person name="Owens G.L."/>
            <person name="Carrere S."/>
            <person name="Mayjonade B."/>
            <person name="Legrand L."/>
            <person name="Gill N."/>
            <person name="Kane N.C."/>
            <person name="Bowers J.E."/>
            <person name="Hubner S."/>
            <person name="Bellec A."/>
            <person name="Berard A."/>
            <person name="Berges H."/>
            <person name="Blanchet N."/>
            <person name="Boniface M.C."/>
            <person name="Brunel D."/>
            <person name="Catrice O."/>
            <person name="Chaidir N."/>
            <person name="Claudel C."/>
            <person name="Donnadieu C."/>
            <person name="Faraut T."/>
            <person name="Fievet G."/>
            <person name="Helmstetter N."/>
            <person name="King M."/>
            <person name="Knapp S.J."/>
            <person name="Lai Z."/>
            <person name="Le Paslier M.C."/>
            <person name="Lippi Y."/>
            <person name="Lorenzon L."/>
            <person name="Mandel J.R."/>
            <person name="Marage G."/>
            <person name="Marchand G."/>
            <person name="Marquand E."/>
            <person name="Bret-Mestries E."/>
            <person name="Morien E."/>
            <person name="Nambeesan S."/>
            <person name="Nguyen T."/>
            <person name="Pegot-Espagnet P."/>
            <person name="Pouilly N."/>
            <person name="Raftis F."/>
            <person name="Sallet E."/>
            <person name="Schiex T."/>
            <person name="Thomas J."/>
            <person name="Vandecasteele C."/>
            <person name="Vares D."/>
            <person name="Vear F."/>
            <person name="Vautrin S."/>
            <person name="Crespi M."/>
            <person name="Mangin B."/>
            <person name="Burke J.M."/>
            <person name="Salse J."/>
            <person name="Munos S."/>
            <person name="Vincourt P."/>
            <person name="Rieseberg L.H."/>
            <person name="Langlade N.B."/>
        </authorList>
    </citation>
    <scope>NUCLEOTIDE SEQUENCE</scope>
    <source>
        <tissue evidence="2">Leaves</tissue>
    </source>
</reference>
<reference evidence="2" key="2">
    <citation type="submission" date="2020-06" db="EMBL/GenBank/DDBJ databases">
        <title>Helianthus annuus Genome sequencing and assembly Release 2.</title>
        <authorList>
            <person name="Gouzy J."/>
            <person name="Langlade N."/>
            <person name="Munos S."/>
        </authorList>
    </citation>
    <scope>NUCLEOTIDE SEQUENCE</scope>
    <source>
        <tissue evidence="2">Leaves</tissue>
    </source>
</reference>
<comment type="caution">
    <text evidence="2">The sequence shown here is derived from an EMBL/GenBank/DDBJ whole genome shotgun (WGS) entry which is preliminary data.</text>
</comment>
<dbReference type="EMBL" id="MNCJ02000330">
    <property type="protein sequence ID" value="KAF5765210.1"/>
    <property type="molecule type" value="Genomic_DNA"/>
</dbReference>
<dbReference type="Gene3D" id="3.90.70.80">
    <property type="match status" value="1"/>
</dbReference>
<keyword evidence="3" id="KW-1185">Reference proteome</keyword>
<dbReference type="Proteomes" id="UP000215914">
    <property type="component" value="Unassembled WGS sequence"/>
</dbReference>
<dbReference type="AlphaFoldDB" id="A0A9K3E192"/>
<dbReference type="PROSITE" id="PS50802">
    <property type="entry name" value="OTU"/>
    <property type="match status" value="1"/>
</dbReference>
<name>A0A9K3E192_HELAN</name>
<dbReference type="CDD" id="cd22744">
    <property type="entry name" value="OTU"/>
    <property type="match status" value="1"/>
</dbReference>
<dbReference type="Gramene" id="mRNA:HanXRQr2_Chr15g0701091">
    <property type="protein sequence ID" value="CDS:HanXRQr2_Chr15g0701091.1"/>
    <property type="gene ID" value="HanXRQr2_Chr15g0701091"/>
</dbReference>
<evidence type="ECO:0000313" key="2">
    <source>
        <dbReference type="EMBL" id="KAF5765210.1"/>
    </source>
</evidence>
<dbReference type="InterPro" id="IPR003323">
    <property type="entry name" value="OTU_dom"/>
</dbReference>
<feature type="domain" description="OTU" evidence="1">
    <location>
        <begin position="74"/>
        <end position="167"/>
    </location>
</feature>
<proteinExistence type="predicted"/>
<sequence length="192" mass="21880">MTQDTDGQGFFTNLLNTPGYDFMGLNQDIVGQSSFANSTSAPGYDFMGLNQDQASQVIHNYIHLIPKIFHAYVTRIHNVLGDGNCGFRATASALGYGEDEWLFIRRSLMEELLEFRNKYTKAFLGSFKDVFTSLAWSGSGFAPEKHWMIMPEVGFLIANKFNVIVHFLSQEKRNSSTWFSLWRGPHEFPEKK</sequence>
<gene>
    <name evidence="2" type="ORF">HanXRQr2_Chr15g0701091</name>
</gene>
<organism evidence="2 3">
    <name type="scientific">Helianthus annuus</name>
    <name type="common">Common sunflower</name>
    <dbReference type="NCBI Taxonomy" id="4232"/>
    <lineage>
        <taxon>Eukaryota</taxon>
        <taxon>Viridiplantae</taxon>
        <taxon>Streptophyta</taxon>
        <taxon>Embryophyta</taxon>
        <taxon>Tracheophyta</taxon>
        <taxon>Spermatophyta</taxon>
        <taxon>Magnoliopsida</taxon>
        <taxon>eudicotyledons</taxon>
        <taxon>Gunneridae</taxon>
        <taxon>Pentapetalae</taxon>
        <taxon>asterids</taxon>
        <taxon>campanulids</taxon>
        <taxon>Asterales</taxon>
        <taxon>Asteraceae</taxon>
        <taxon>Asteroideae</taxon>
        <taxon>Heliantheae alliance</taxon>
        <taxon>Heliantheae</taxon>
        <taxon>Helianthus</taxon>
    </lineage>
</organism>
<evidence type="ECO:0000313" key="3">
    <source>
        <dbReference type="Proteomes" id="UP000215914"/>
    </source>
</evidence>
<accession>A0A9K3E192</accession>
<evidence type="ECO:0000259" key="1">
    <source>
        <dbReference type="PROSITE" id="PS50802"/>
    </source>
</evidence>
<protein>
    <submittedName>
        <fullName evidence="2">OTU domain-containing protein</fullName>
    </submittedName>
</protein>